<evidence type="ECO:0000313" key="7">
    <source>
        <dbReference type="Proteomes" id="UP001501231"/>
    </source>
</evidence>
<dbReference type="Pfam" id="PF00440">
    <property type="entry name" value="TetR_N"/>
    <property type="match status" value="1"/>
</dbReference>
<dbReference type="SUPFAM" id="SSF48498">
    <property type="entry name" value="Tetracyclin repressor-like, C-terminal domain"/>
    <property type="match status" value="1"/>
</dbReference>
<dbReference type="Pfam" id="PF02909">
    <property type="entry name" value="TetR_C_1"/>
    <property type="match status" value="1"/>
</dbReference>
<dbReference type="PANTHER" id="PTHR30055">
    <property type="entry name" value="HTH-TYPE TRANSCRIPTIONAL REGULATOR RUTR"/>
    <property type="match status" value="1"/>
</dbReference>
<keyword evidence="2 4" id="KW-0238">DNA-binding</keyword>
<dbReference type="InterPro" id="IPR001647">
    <property type="entry name" value="HTH_TetR"/>
</dbReference>
<keyword evidence="3" id="KW-0804">Transcription</keyword>
<dbReference type="Gene3D" id="1.10.357.10">
    <property type="entry name" value="Tetracycline Repressor, domain 2"/>
    <property type="match status" value="1"/>
</dbReference>
<evidence type="ECO:0000313" key="6">
    <source>
        <dbReference type="EMBL" id="GAA2432976.1"/>
    </source>
</evidence>
<accession>A0ABN3JNL1</accession>
<comment type="caution">
    <text evidence="6">The sequence shown here is derived from an EMBL/GenBank/DDBJ whole genome shotgun (WGS) entry which is preliminary data.</text>
</comment>
<evidence type="ECO:0000256" key="2">
    <source>
        <dbReference type="ARBA" id="ARBA00023125"/>
    </source>
</evidence>
<sequence length="221" mass="24607">MNPSIERSESGRRAWGSLSRAQIVEAALRIARTEGMRALTIRRLAADLHASRMSLYRHVADKDALVDLVMDAIAAHEFVPPGLDDKPWPERLRLLAEGIRRELSAYPGLAEIMATRVHHGPGALRTVETTLQIFSEAGLDERQAALYYMVFLDLVLGRTHRELHGDPATLHRNASLDVPVREEYPRLHAVETHLGAVTADQIFDAELDMLIHAIDSAAETN</sequence>
<dbReference type="SUPFAM" id="SSF46689">
    <property type="entry name" value="Homeodomain-like"/>
    <property type="match status" value="1"/>
</dbReference>
<dbReference type="InterPro" id="IPR036271">
    <property type="entry name" value="Tet_transcr_reg_TetR-rel_C_sf"/>
</dbReference>
<organism evidence="6 7">
    <name type="scientific">Actinomadura vinacea</name>
    <dbReference type="NCBI Taxonomy" id="115336"/>
    <lineage>
        <taxon>Bacteria</taxon>
        <taxon>Bacillati</taxon>
        <taxon>Actinomycetota</taxon>
        <taxon>Actinomycetes</taxon>
        <taxon>Streptosporangiales</taxon>
        <taxon>Thermomonosporaceae</taxon>
        <taxon>Actinomadura</taxon>
    </lineage>
</organism>
<feature type="domain" description="HTH tetR-type" evidence="5">
    <location>
        <begin position="17"/>
        <end position="77"/>
    </location>
</feature>
<protein>
    <submittedName>
        <fullName evidence="6">TetR/AcrR family transcriptional regulator C-terminal domain-containing protein</fullName>
    </submittedName>
</protein>
<evidence type="ECO:0000259" key="5">
    <source>
        <dbReference type="PROSITE" id="PS50977"/>
    </source>
</evidence>
<evidence type="ECO:0000256" key="1">
    <source>
        <dbReference type="ARBA" id="ARBA00023015"/>
    </source>
</evidence>
<dbReference type="PANTHER" id="PTHR30055:SF151">
    <property type="entry name" value="TRANSCRIPTIONAL REGULATORY PROTEIN"/>
    <property type="match status" value="1"/>
</dbReference>
<proteinExistence type="predicted"/>
<dbReference type="InterPro" id="IPR050109">
    <property type="entry name" value="HTH-type_TetR-like_transc_reg"/>
</dbReference>
<reference evidence="7" key="1">
    <citation type="journal article" date="2019" name="Int. J. Syst. Evol. Microbiol.">
        <title>The Global Catalogue of Microorganisms (GCM) 10K type strain sequencing project: providing services to taxonomists for standard genome sequencing and annotation.</title>
        <authorList>
            <consortium name="The Broad Institute Genomics Platform"/>
            <consortium name="The Broad Institute Genome Sequencing Center for Infectious Disease"/>
            <person name="Wu L."/>
            <person name="Ma J."/>
        </authorList>
    </citation>
    <scope>NUCLEOTIDE SEQUENCE [LARGE SCALE GENOMIC DNA]</scope>
    <source>
        <strain evidence="7">JCM 3325</strain>
    </source>
</reference>
<dbReference type="InterPro" id="IPR004111">
    <property type="entry name" value="Repressor_TetR_C"/>
</dbReference>
<dbReference type="InterPro" id="IPR009057">
    <property type="entry name" value="Homeodomain-like_sf"/>
</dbReference>
<dbReference type="RefSeq" id="WP_344592529.1">
    <property type="nucleotide sequence ID" value="NZ_BAAARW010000020.1"/>
</dbReference>
<name>A0ABN3JNL1_9ACTN</name>
<dbReference type="Proteomes" id="UP001501231">
    <property type="component" value="Unassembled WGS sequence"/>
</dbReference>
<keyword evidence="7" id="KW-1185">Reference proteome</keyword>
<keyword evidence="1" id="KW-0805">Transcription regulation</keyword>
<feature type="DNA-binding region" description="H-T-H motif" evidence="4">
    <location>
        <begin position="40"/>
        <end position="59"/>
    </location>
</feature>
<evidence type="ECO:0000256" key="3">
    <source>
        <dbReference type="ARBA" id="ARBA00023163"/>
    </source>
</evidence>
<gene>
    <name evidence="6" type="ORF">GCM10010191_53720</name>
</gene>
<dbReference type="EMBL" id="BAAARW010000020">
    <property type="protein sequence ID" value="GAA2432976.1"/>
    <property type="molecule type" value="Genomic_DNA"/>
</dbReference>
<dbReference type="PROSITE" id="PS50977">
    <property type="entry name" value="HTH_TETR_2"/>
    <property type="match status" value="1"/>
</dbReference>
<evidence type="ECO:0000256" key="4">
    <source>
        <dbReference type="PROSITE-ProRule" id="PRU00335"/>
    </source>
</evidence>